<name>A0ABR8JT18_9BACT</name>
<reference evidence="1 2" key="1">
    <citation type="submission" date="2020-09" db="EMBL/GenBank/DDBJ databases">
        <authorList>
            <person name="Kim M.K."/>
        </authorList>
    </citation>
    <scope>NUCLEOTIDE SEQUENCE [LARGE SCALE GENOMIC DNA]</scope>
    <source>
        <strain evidence="1 2">BT189</strain>
    </source>
</reference>
<evidence type="ECO:0000313" key="2">
    <source>
        <dbReference type="Proteomes" id="UP000606003"/>
    </source>
</evidence>
<proteinExistence type="predicted"/>
<organism evidence="1 2">
    <name type="scientific">Hymenobacter armeniacus</name>
    <dbReference type="NCBI Taxonomy" id="2771358"/>
    <lineage>
        <taxon>Bacteria</taxon>
        <taxon>Pseudomonadati</taxon>
        <taxon>Bacteroidota</taxon>
        <taxon>Cytophagia</taxon>
        <taxon>Cytophagales</taxon>
        <taxon>Hymenobacteraceae</taxon>
        <taxon>Hymenobacter</taxon>
    </lineage>
</organism>
<comment type="caution">
    <text evidence="1">The sequence shown here is derived from an EMBL/GenBank/DDBJ whole genome shotgun (WGS) entry which is preliminary data.</text>
</comment>
<gene>
    <name evidence="1" type="ORF">IC234_02995</name>
</gene>
<accession>A0ABR8JT18</accession>
<protein>
    <submittedName>
        <fullName evidence="1">Uncharacterized protein</fullName>
    </submittedName>
</protein>
<keyword evidence="2" id="KW-1185">Reference proteome</keyword>
<evidence type="ECO:0000313" key="1">
    <source>
        <dbReference type="EMBL" id="MBD2721079.1"/>
    </source>
</evidence>
<dbReference type="RefSeq" id="WP_190922340.1">
    <property type="nucleotide sequence ID" value="NZ_JACXAC010000001.1"/>
</dbReference>
<dbReference type="Proteomes" id="UP000606003">
    <property type="component" value="Unassembled WGS sequence"/>
</dbReference>
<dbReference type="EMBL" id="JACXAC010000001">
    <property type="protein sequence ID" value="MBD2721079.1"/>
    <property type="molecule type" value="Genomic_DNA"/>
</dbReference>
<sequence length="52" mass="5999">MKTDPHQLQIRLANDIQANLSGLNAKYARKLEKPLVNTVRKLSHKFTKLLNE</sequence>